<dbReference type="SUPFAM" id="SSF56925">
    <property type="entry name" value="OMPA-like"/>
    <property type="match status" value="1"/>
</dbReference>
<evidence type="ECO:0000313" key="10">
    <source>
        <dbReference type="Proteomes" id="UP000326364"/>
    </source>
</evidence>
<feature type="domain" description="Outer membrane protein beta-barrel" evidence="6">
    <location>
        <begin position="8"/>
        <end position="189"/>
    </location>
</feature>
<evidence type="ECO:0000256" key="4">
    <source>
        <dbReference type="ARBA" id="ARBA00038306"/>
    </source>
</evidence>
<keyword evidence="3" id="KW-0472">Membrane</keyword>
<feature type="chain" id="PRO_5023940849" evidence="5">
    <location>
        <begin position="21"/>
        <end position="203"/>
    </location>
</feature>
<comment type="caution">
    <text evidence="8">The sequence shown here is derived from an EMBL/GenBank/DDBJ whole genome shotgun (WGS) entry which is preliminary data.</text>
</comment>
<dbReference type="InterPro" id="IPR051692">
    <property type="entry name" value="OMP-like"/>
</dbReference>
<evidence type="ECO:0000256" key="3">
    <source>
        <dbReference type="ARBA" id="ARBA00023136"/>
    </source>
</evidence>
<dbReference type="EMBL" id="VYQB01000002">
    <property type="protein sequence ID" value="KAA9020998.1"/>
    <property type="molecule type" value="Genomic_DNA"/>
</dbReference>
<dbReference type="InterPro" id="IPR027385">
    <property type="entry name" value="Beta-barrel_OMP"/>
</dbReference>
<evidence type="ECO:0000256" key="5">
    <source>
        <dbReference type="SAM" id="SignalP"/>
    </source>
</evidence>
<keyword evidence="2 5" id="KW-0732">Signal</keyword>
<evidence type="ECO:0000313" key="8">
    <source>
        <dbReference type="EMBL" id="KAA9033324.1"/>
    </source>
</evidence>
<comment type="subcellular location">
    <subcellularLocation>
        <location evidence="1">Membrane</location>
    </subcellularLocation>
</comment>
<protein>
    <submittedName>
        <fullName evidence="8">Porin family protein</fullName>
    </submittedName>
</protein>
<dbReference type="AlphaFoldDB" id="A0A5J5IAP3"/>
<dbReference type="Proteomes" id="UP000326364">
    <property type="component" value="Unassembled WGS sequence"/>
</dbReference>
<evidence type="ECO:0000259" key="6">
    <source>
        <dbReference type="Pfam" id="PF13505"/>
    </source>
</evidence>
<dbReference type="PANTHER" id="PTHR34001">
    <property type="entry name" value="BLL7405 PROTEIN"/>
    <property type="match status" value="1"/>
</dbReference>
<evidence type="ECO:0000256" key="2">
    <source>
        <dbReference type="ARBA" id="ARBA00022729"/>
    </source>
</evidence>
<dbReference type="Proteomes" id="UP000325933">
    <property type="component" value="Unassembled WGS sequence"/>
</dbReference>
<name>A0A5J5IAP3_9SPHN</name>
<dbReference type="Pfam" id="PF13505">
    <property type="entry name" value="OMP_b-brl"/>
    <property type="match status" value="1"/>
</dbReference>
<dbReference type="InterPro" id="IPR011250">
    <property type="entry name" value="OMP/PagP_B-barrel"/>
</dbReference>
<dbReference type="GO" id="GO:0016020">
    <property type="term" value="C:membrane"/>
    <property type="evidence" value="ECO:0007669"/>
    <property type="project" value="UniProtKB-SubCell"/>
</dbReference>
<sequence length="203" mass="21298">MRILLPAAIAAVAIATPAAAQEPSNFGGVKLGVLAGYDNVRLEYEGMGADDDGVLYGVTAGYDVDLGSAVIGLELEASDSTTQQRYTDLLFVGDSAKLAAGRDLYIGARIGFPVAPNVLLYAKGGYTNARTKLTYNDGAGLTLSDSDTMAGWRLGGGVELTNVHHFARVEYRYSDYGDFKLAGIDTGLSASRQEVAVTGGVRF</sequence>
<organism evidence="8 9">
    <name type="scientific">Sphingobium limneticum</name>
    <dbReference type="NCBI Taxonomy" id="1007511"/>
    <lineage>
        <taxon>Bacteria</taxon>
        <taxon>Pseudomonadati</taxon>
        <taxon>Pseudomonadota</taxon>
        <taxon>Alphaproteobacteria</taxon>
        <taxon>Sphingomonadales</taxon>
        <taxon>Sphingomonadaceae</taxon>
        <taxon>Sphingobium</taxon>
    </lineage>
</organism>
<evidence type="ECO:0000313" key="9">
    <source>
        <dbReference type="Proteomes" id="UP000325933"/>
    </source>
</evidence>
<feature type="signal peptide" evidence="5">
    <location>
        <begin position="1"/>
        <end position="20"/>
    </location>
</feature>
<accession>A0A5J5IAP3</accession>
<comment type="similarity">
    <text evidence="4">Belongs to the Omp25/RopB family.</text>
</comment>
<evidence type="ECO:0000256" key="1">
    <source>
        <dbReference type="ARBA" id="ARBA00004370"/>
    </source>
</evidence>
<gene>
    <name evidence="8" type="ORF">F4U95_03715</name>
    <name evidence="7" type="ORF">F4U96_03715</name>
</gene>
<evidence type="ECO:0000313" key="7">
    <source>
        <dbReference type="EMBL" id="KAA9020998.1"/>
    </source>
</evidence>
<reference evidence="9 10" key="1">
    <citation type="submission" date="2019-09" db="EMBL/GenBank/DDBJ databases">
        <authorList>
            <person name="Feng G."/>
        </authorList>
    </citation>
    <scope>NUCLEOTIDE SEQUENCE [LARGE SCALE GENOMIC DNA]</scope>
    <source>
        <strain evidence="8 9">KACC 19283</strain>
        <strain evidence="7 10">KACC 19284</strain>
    </source>
</reference>
<dbReference type="EMBL" id="VYQA01000002">
    <property type="protein sequence ID" value="KAA9033324.1"/>
    <property type="molecule type" value="Genomic_DNA"/>
</dbReference>
<keyword evidence="10" id="KW-1185">Reference proteome</keyword>
<dbReference type="PANTHER" id="PTHR34001:SF3">
    <property type="entry name" value="BLL7405 PROTEIN"/>
    <property type="match status" value="1"/>
</dbReference>
<dbReference type="Gene3D" id="2.40.160.20">
    <property type="match status" value="1"/>
</dbReference>
<proteinExistence type="inferred from homology"/>